<name>A0A4C1XB79_EUMVA</name>
<sequence>MVTMVFLAIERMMEFIGKDKSPRIALAGCHGIADNLRRSLGAYPAGSNSTPDVIVLLWFSNHQETECFSLVNTEDPDTRCGTKSGDSEEWRSIVGGCTAYKLQPCYASVAVEFQNLMLNILEKCPVHDSCPPRKKPYSEEAKDKDPRCRLTWRYKYRCNNQDRSWKQKRNAIITENERRRHRERDRDQDQAWDRDFVMGQCT</sequence>
<comment type="caution">
    <text evidence="1">The sequence shown here is derived from an EMBL/GenBank/DDBJ whole genome shotgun (WGS) entry which is preliminary data.</text>
</comment>
<dbReference type="EMBL" id="BGZK01000782">
    <property type="protein sequence ID" value="GBP60222.1"/>
    <property type="molecule type" value="Genomic_DNA"/>
</dbReference>
<proteinExistence type="predicted"/>
<gene>
    <name evidence="1" type="ORF">EVAR_44597_1</name>
</gene>
<accession>A0A4C1XB79</accession>
<keyword evidence="2" id="KW-1185">Reference proteome</keyword>
<evidence type="ECO:0000313" key="1">
    <source>
        <dbReference type="EMBL" id="GBP60222.1"/>
    </source>
</evidence>
<evidence type="ECO:0000313" key="2">
    <source>
        <dbReference type="Proteomes" id="UP000299102"/>
    </source>
</evidence>
<reference evidence="1 2" key="1">
    <citation type="journal article" date="2019" name="Commun. Biol.">
        <title>The bagworm genome reveals a unique fibroin gene that provides high tensile strength.</title>
        <authorList>
            <person name="Kono N."/>
            <person name="Nakamura H."/>
            <person name="Ohtoshi R."/>
            <person name="Tomita M."/>
            <person name="Numata K."/>
            <person name="Arakawa K."/>
        </authorList>
    </citation>
    <scope>NUCLEOTIDE SEQUENCE [LARGE SCALE GENOMIC DNA]</scope>
</reference>
<protein>
    <submittedName>
        <fullName evidence="1">Uncharacterized protein</fullName>
    </submittedName>
</protein>
<dbReference type="Proteomes" id="UP000299102">
    <property type="component" value="Unassembled WGS sequence"/>
</dbReference>
<organism evidence="1 2">
    <name type="scientific">Eumeta variegata</name>
    <name type="common">Bagworm moth</name>
    <name type="synonym">Eumeta japonica</name>
    <dbReference type="NCBI Taxonomy" id="151549"/>
    <lineage>
        <taxon>Eukaryota</taxon>
        <taxon>Metazoa</taxon>
        <taxon>Ecdysozoa</taxon>
        <taxon>Arthropoda</taxon>
        <taxon>Hexapoda</taxon>
        <taxon>Insecta</taxon>
        <taxon>Pterygota</taxon>
        <taxon>Neoptera</taxon>
        <taxon>Endopterygota</taxon>
        <taxon>Lepidoptera</taxon>
        <taxon>Glossata</taxon>
        <taxon>Ditrysia</taxon>
        <taxon>Tineoidea</taxon>
        <taxon>Psychidae</taxon>
        <taxon>Oiketicinae</taxon>
        <taxon>Eumeta</taxon>
    </lineage>
</organism>
<dbReference type="AlphaFoldDB" id="A0A4C1XB79"/>